<organism evidence="1 2">
    <name type="scientific">Sphingobium indicum (strain DSM 16412 / CCM 7286 / MTCC 6364 / B90A)</name>
    <dbReference type="NCBI Taxonomy" id="861109"/>
    <lineage>
        <taxon>Bacteria</taxon>
        <taxon>Pseudomonadati</taxon>
        <taxon>Pseudomonadota</taxon>
        <taxon>Alphaproteobacteria</taxon>
        <taxon>Sphingomonadales</taxon>
        <taxon>Sphingomonadaceae</taxon>
        <taxon>Sphingobium</taxon>
    </lineage>
</organism>
<dbReference type="EMBL" id="CP013070">
    <property type="protein sequence ID" value="APL93328.1"/>
    <property type="molecule type" value="Genomic_DNA"/>
</dbReference>
<proteinExistence type="predicted"/>
<dbReference type="AlphaFoldDB" id="A0A1L5BKE3"/>
<protein>
    <submittedName>
        <fullName evidence="1">RND transporter</fullName>
    </submittedName>
</protein>
<dbReference type="RefSeq" id="WP_007683737.1">
    <property type="nucleotide sequence ID" value="NZ_CP013070.1"/>
</dbReference>
<evidence type="ECO:0000313" key="1">
    <source>
        <dbReference type="EMBL" id="APL93328.1"/>
    </source>
</evidence>
<evidence type="ECO:0000313" key="2">
    <source>
        <dbReference type="Proteomes" id="UP000004550"/>
    </source>
</evidence>
<accession>A0A1L5BKE3</accession>
<reference evidence="1 2" key="1">
    <citation type="journal article" date="2012" name="J. Bacteriol.">
        <title>Genome sequence of Sphingobium indicum B90A, a hexachlorocyclohexane-degrading bacterium.</title>
        <authorList>
            <person name="Anand S."/>
            <person name="Sangwan N."/>
            <person name="Lata P."/>
            <person name="Kaur J."/>
            <person name="Dua A."/>
            <person name="Singh A.K."/>
            <person name="Verma M."/>
            <person name="Kaur J."/>
            <person name="Khurana J.P."/>
            <person name="Khurana P."/>
            <person name="Mathur S."/>
            <person name="Lal R."/>
        </authorList>
    </citation>
    <scope>NUCLEOTIDE SEQUENCE [LARGE SCALE GENOMIC DNA]</scope>
    <source>
        <strain evidence="2">DSM 16412 / CCM 7286 / MTCC 6364 / B90A</strain>
    </source>
</reference>
<dbReference type="KEGG" id="sinb:SIDU_01645"/>
<sequence length="95" mass="10155">MQAARGQIDAAPARLISASLDEAEANALREAETALTSYSAGLDQQRALERARQNAALVAKRTAQLRLGGKIAELPALKQSVTRSRKNRTLAEARG</sequence>
<gene>
    <name evidence="1" type="ORF">SIDU_01645</name>
</gene>
<name>A0A1L5BKE3_SPHIB</name>
<dbReference type="Proteomes" id="UP000004550">
    <property type="component" value="Chromosome"/>
</dbReference>